<evidence type="ECO:0000313" key="2">
    <source>
        <dbReference type="Proteomes" id="UP001153737"/>
    </source>
</evidence>
<dbReference type="PANTHER" id="PTHR45877:SF2">
    <property type="entry name" value="E3 UBIQUITIN-PROTEIN LIGASE SINA-RELATED"/>
    <property type="match status" value="1"/>
</dbReference>
<gene>
    <name evidence="1" type="ORF">PHAECO_LOCUS9968</name>
</gene>
<dbReference type="InterPro" id="IPR004162">
    <property type="entry name" value="SINA-like_animal"/>
</dbReference>
<sequence length="263" mass="29993">MSLLPKESLDQLRCSLCLNYLSVPPITTICSHGKQHKCGRCSHINTPINNQDDIYEAIAKIGLFPCTYPNCEEILSWGQAAGHETNCPYRIMKCPVSWKCSDIVNVLELVEHCTKQHHSNVKENVLITPVNIIAEGKKKFTIVLLLKDGLPFLVYTVVTIQNVWINVFSLHPQENAKYQLELISSSSNSCCLSFRNAIVPFDSRLNCKECVLKECTNKLHQKAEDENNEKLDDFLQRSGFQKIKRELLAELNLKELRYTVLLE</sequence>
<dbReference type="OrthoDB" id="6773876at2759"/>
<dbReference type="Proteomes" id="UP001153737">
    <property type="component" value="Chromosome 6"/>
</dbReference>
<keyword evidence="2" id="KW-1185">Reference proteome</keyword>
<dbReference type="GO" id="GO:0061630">
    <property type="term" value="F:ubiquitin protein ligase activity"/>
    <property type="evidence" value="ECO:0007669"/>
    <property type="project" value="TreeGrafter"/>
</dbReference>
<protein>
    <submittedName>
        <fullName evidence="1">Uncharacterized protein</fullName>
    </submittedName>
</protein>
<reference evidence="1" key="1">
    <citation type="submission" date="2022-01" db="EMBL/GenBank/DDBJ databases">
        <authorList>
            <person name="King R."/>
        </authorList>
    </citation>
    <scope>NUCLEOTIDE SEQUENCE</scope>
</reference>
<dbReference type="InterPro" id="IPR013083">
    <property type="entry name" value="Znf_RING/FYVE/PHD"/>
</dbReference>
<dbReference type="AlphaFoldDB" id="A0A9N9SHH9"/>
<name>A0A9N9SHH9_PHACE</name>
<dbReference type="GO" id="GO:0031624">
    <property type="term" value="F:ubiquitin conjugating enzyme binding"/>
    <property type="evidence" value="ECO:0007669"/>
    <property type="project" value="TreeGrafter"/>
</dbReference>
<reference evidence="1" key="2">
    <citation type="submission" date="2022-10" db="EMBL/GenBank/DDBJ databases">
        <authorList>
            <consortium name="ENA_rothamsted_submissions"/>
            <consortium name="culmorum"/>
            <person name="King R."/>
        </authorList>
    </citation>
    <scope>NUCLEOTIDE SEQUENCE</scope>
</reference>
<evidence type="ECO:0000313" key="1">
    <source>
        <dbReference type="EMBL" id="CAG9823147.1"/>
    </source>
</evidence>
<dbReference type="PANTHER" id="PTHR45877">
    <property type="entry name" value="E3 UBIQUITIN-PROTEIN LIGASE SIAH2"/>
    <property type="match status" value="1"/>
</dbReference>
<dbReference type="EMBL" id="OU896712">
    <property type="protein sequence ID" value="CAG9823147.1"/>
    <property type="molecule type" value="Genomic_DNA"/>
</dbReference>
<dbReference type="Pfam" id="PF21361">
    <property type="entry name" value="Sina_ZnF"/>
    <property type="match status" value="1"/>
</dbReference>
<organism evidence="1 2">
    <name type="scientific">Phaedon cochleariae</name>
    <name type="common">Mustard beetle</name>
    <dbReference type="NCBI Taxonomy" id="80249"/>
    <lineage>
        <taxon>Eukaryota</taxon>
        <taxon>Metazoa</taxon>
        <taxon>Ecdysozoa</taxon>
        <taxon>Arthropoda</taxon>
        <taxon>Hexapoda</taxon>
        <taxon>Insecta</taxon>
        <taxon>Pterygota</taxon>
        <taxon>Neoptera</taxon>
        <taxon>Endopterygota</taxon>
        <taxon>Coleoptera</taxon>
        <taxon>Polyphaga</taxon>
        <taxon>Cucujiformia</taxon>
        <taxon>Chrysomeloidea</taxon>
        <taxon>Chrysomelidae</taxon>
        <taxon>Chrysomelinae</taxon>
        <taxon>Chrysomelini</taxon>
        <taxon>Phaedon</taxon>
    </lineage>
</organism>
<dbReference type="Gene3D" id="3.30.40.10">
    <property type="entry name" value="Zinc/RING finger domain, C3HC4 (zinc finger)"/>
    <property type="match status" value="1"/>
</dbReference>
<proteinExistence type="predicted"/>
<accession>A0A9N9SHH9</accession>
<dbReference type="SUPFAM" id="SSF49599">
    <property type="entry name" value="TRAF domain-like"/>
    <property type="match status" value="1"/>
</dbReference>
<dbReference type="GO" id="GO:0043161">
    <property type="term" value="P:proteasome-mediated ubiquitin-dependent protein catabolic process"/>
    <property type="evidence" value="ECO:0007669"/>
    <property type="project" value="TreeGrafter"/>
</dbReference>
<dbReference type="GO" id="GO:0005737">
    <property type="term" value="C:cytoplasm"/>
    <property type="evidence" value="ECO:0007669"/>
    <property type="project" value="TreeGrafter"/>
</dbReference>